<dbReference type="Proteomes" id="UP001153365">
    <property type="component" value="Unassembled WGS sequence"/>
</dbReference>
<evidence type="ECO:0000313" key="3">
    <source>
        <dbReference type="Proteomes" id="UP001153365"/>
    </source>
</evidence>
<dbReference type="EMBL" id="CALTRL010001553">
    <property type="protein sequence ID" value="CAH7672984.1"/>
    <property type="molecule type" value="Genomic_DNA"/>
</dbReference>
<feature type="compositionally biased region" description="Polar residues" evidence="1">
    <location>
        <begin position="40"/>
        <end position="52"/>
    </location>
</feature>
<comment type="caution">
    <text evidence="2">The sequence shown here is derived from an EMBL/GenBank/DDBJ whole genome shotgun (WGS) entry which is preliminary data.</text>
</comment>
<dbReference type="AlphaFoldDB" id="A0AAV0AU63"/>
<keyword evidence="3" id="KW-1185">Reference proteome</keyword>
<organism evidence="2 3">
    <name type="scientific">Phakopsora pachyrhizi</name>
    <name type="common">Asian soybean rust disease fungus</name>
    <dbReference type="NCBI Taxonomy" id="170000"/>
    <lineage>
        <taxon>Eukaryota</taxon>
        <taxon>Fungi</taxon>
        <taxon>Dikarya</taxon>
        <taxon>Basidiomycota</taxon>
        <taxon>Pucciniomycotina</taxon>
        <taxon>Pucciniomycetes</taxon>
        <taxon>Pucciniales</taxon>
        <taxon>Phakopsoraceae</taxon>
        <taxon>Phakopsora</taxon>
    </lineage>
</organism>
<evidence type="ECO:0000313" key="2">
    <source>
        <dbReference type="EMBL" id="CAH7672984.1"/>
    </source>
</evidence>
<gene>
    <name evidence="2" type="ORF">PPACK8108_LOCUS7843</name>
</gene>
<proteinExistence type="predicted"/>
<accession>A0AAV0AU63</accession>
<protein>
    <submittedName>
        <fullName evidence="2">Expressed protein</fullName>
    </submittedName>
</protein>
<sequence length="192" mass="21655">MGGDSIGIAPAGRLTGPPLSDSDLTIINPQRRKSDKRASSRPTSKLHPTNAQPELIRQHFKRCYRRSQKFHRDLSEPIFTGTEKVGTMEEKKKVFKKYPPMAIVASHEVRTVKGMIMKDDTPEGFIKEGYKKLIYDWGDGVILWESAIGIPGEWGKLVTKIVESKFGHMALLSDHDSIEIALKSLQQQQQQL</sequence>
<name>A0AAV0AU63_PHAPC</name>
<reference evidence="2" key="1">
    <citation type="submission" date="2022-06" db="EMBL/GenBank/DDBJ databases">
        <authorList>
            <consortium name="SYNGENTA / RWTH Aachen University"/>
        </authorList>
    </citation>
    <scope>NUCLEOTIDE SEQUENCE</scope>
</reference>
<evidence type="ECO:0000256" key="1">
    <source>
        <dbReference type="SAM" id="MobiDB-lite"/>
    </source>
</evidence>
<feature type="region of interest" description="Disordered" evidence="1">
    <location>
        <begin position="1"/>
        <end position="52"/>
    </location>
</feature>